<dbReference type="PANTHER" id="PTHR11527">
    <property type="entry name" value="HEAT-SHOCK PROTEIN 20 FAMILY MEMBER"/>
    <property type="match status" value="1"/>
</dbReference>
<dbReference type="SUPFAM" id="SSF49764">
    <property type="entry name" value="HSP20-like chaperones"/>
    <property type="match status" value="1"/>
</dbReference>
<sequence>MSSVYFYEPFFSLNDFQRFVDDVFDSPGRQVATRGGQQQQRPVNRVFQPRIDIHESPEANLVTAWFELPGLTKENVSLDIQKGRLIVSGEATYKDIDEKGFIHRERRVGRFERSLPLPTGIQPGDVKATMENGLLTVTFPKSTPEQLPQRVTIA</sequence>
<accession>A0A9Q5N907</accession>
<keyword evidence="7" id="KW-1185">Reference proteome</keyword>
<evidence type="ECO:0000256" key="2">
    <source>
        <dbReference type="PROSITE-ProRule" id="PRU00285"/>
    </source>
</evidence>
<evidence type="ECO:0000256" key="1">
    <source>
        <dbReference type="ARBA" id="ARBA00023016"/>
    </source>
</evidence>
<evidence type="ECO:0000256" key="3">
    <source>
        <dbReference type="RuleBase" id="RU003616"/>
    </source>
</evidence>
<evidence type="ECO:0000259" key="4">
    <source>
        <dbReference type="PROSITE" id="PS01031"/>
    </source>
</evidence>
<evidence type="ECO:0000259" key="5">
    <source>
        <dbReference type="PROSITE" id="PS51203"/>
    </source>
</evidence>
<dbReference type="PROSITE" id="PS01031">
    <property type="entry name" value="SHSP"/>
    <property type="match status" value="1"/>
</dbReference>
<gene>
    <name evidence="6" type="ORF">A7U60_g4638</name>
</gene>
<evidence type="ECO:0000313" key="7">
    <source>
        <dbReference type="Proteomes" id="UP000757232"/>
    </source>
</evidence>
<proteinExistence type="inferred from homology"/>
<evidence type="ECO:0000313" key="6">
    <source>
        <dbReference type="EMBL" id="OCB88233.1"/>
    </source>
</evidence>
<dbReference type="InterPro" id="IPR031107">
    <property type="entry name" value="Small_HSP"/>
</dbReference>
<dbReference type="InterPro" id="IPR007052">
    <property type="entry name" value="CS_dom"/>
</dbReference>
<keyword evidence="1 6" id="KW-0346">Stress response</keyword>
<dbReference type="AlphaFoldDB" id="A0A9Q5N907"/>
<protein>
    <submittedName>
        <fullName evidence="6">Small heat shock protein</fullName>
    </submittedName>
</protein>
<dbReference type="InterPro" id="IPR002068">
    <property type="entry name" value="A-crystallin/Hsp20_dom"/>
</dbReference>
<comment type="caution">
    <text evidence="6">The sequence shown here is derived from an EMBL/GenBank/DDBJ whole genome shotgun (WGS) entry which is preliminary data.</text>
</comment>
<reference evidence="6" key="1">
    <citation type="submission" date="2016-06" db="EMBL/GenBank/DDBJ databases">
        <title>Draft Genome sequence of the fungus Inonotus baumii.</title>
        <authorList>
            <person name="Zhu H."/>
            <person name="Lin W."/>
        </authorList>
    </citation>
    <scope>NUCLEOTIDE SEQUENCE</scope>
    <source>
        <strain evidence="6">821</strain>
    </source>
</reference>
<dbReference type="EMBL" id="LNZH02000182">
    <property type="protein sequence ID" value="OCB88233.1"/>
    <property type="molecule type" value="Genomic_DNA"/>
</dbReference>
<dbReference type="PROSITE" id="PS51203">
    <property type="entry name" value="CS"/>
    <property type="match status" value="1"/>
</dbReference>
<organism evidence="6 7">
    <name type="scientific">Sanghuangporus baumii</name>
    <name type="common">Phellinus baumii</name>
    <dbReference type="NCBI Taxonomy" id="108892"/>
    <lineage>
        <taxon>Eukaryota</taxon>
        <taxon>Fungi</taxon>
        <taxon>Dikarya</taxon>
        <taxon>Basidiomycota</taxon>
        <taxon>Agaricomycotina</taxon>
        <taxon>Agaricomycetes</taxon>
        <taxon>Hymenochaetales</taxon>
        <taxon>Hymenochaetaceae</taxon>
        <taxon>Sanghuangporus</taxon>
    </lineage>
</organism>
<dbReference type="InterPro" id="IPR008978">
    <property type="entry name" value="HSP20-like_chaperone"/>
</dbReference>
<dbReference type="CDD" id="cd06464">
    <property type="entry name" value="ACD_sHsps-like"/>
    <property type="match status" value="1"/>
</dbReference>
<dbReference type="Proteomes" id="UP000757232">
    <property type="component" value="Unassembled WGS sequence"/>
</dbReference>
<name>A0A9Q5N907_SANBA</name>
<dbReference type="OrthoDB" id="1431247at2759"/>
<dbReference type="Gene3D" id="2.60.40.790">
    <property type="match status" value="1"/>
</dbReference>
<dbReference type="Pfam" id="PF00011">
    <property type="entry name" value="HSP20"/>
    <property type="match status" value="1"/>
</dbReference>
<comment type="similarity">
    <text evidence="2 3">Belongs to the small heat shock protein (HSP20) family.</text>
</comment>
<feature type="domain" description="CS" evidence="5">
    <location>
        <begin position="46"/>
        <end position="152"/>
    </location>
</feature>
<feature type="domain" description="SHSP" evidence="4">
    <location>
        <begin position="42"/>
        <end position="154"/>
    </location>
</feature>